<comment type="caution">
    <text evidence="5">The sequence shown here is derived from an EMBL/GenBank/DDBJ whole genome shotgun (WGS) entry which is preliminary data.</text>
</comment>
<dbReference type="Pfam" id="PF14011">
    <property type="entry name" value="ESX-1_EspG"/>
    <property type="match status" value="1"/>
</dbReference>
<protein>
    <submittedName>
        <fullName evidence="5">ESAT-6 protein secretion system EspG family protein</fullName>
    </submittedName>
</protein>
<evidence type="ECO:0000256" key="1">
    <source>
        <dbReference type="ARBA" id="ARBA00004496"/>
    </source>
</evidence>
<keyword evidence="6" id="KW-1185">Reference proteome</keyword>
<dbReference type="EMBL" id="PJMY01000003">
    <property type="protein sequence ID" value="PKV91830.1"/>
    <property type="molecule type" value="Genomic_DNA"/>
</dbReference>
<dbReference type="InterPro" id="IPR025734">
    <property type="entry name" value="EspG"/>
</dbReference>
<keyword evidence="4" id="KW-0143">Chaperone</keyword>
<dbReference type="OrthoDB" id="3612957at2"/>
<comment type="similarity">
    <text evidence="2">Belongs to the EspG family.</text>
</comment>
<reference evidence="5 6" key="1">
    <citation type="submission" date="2017-12" db="EMBL/GenBank/DDBJ databases">
        <title>Sequencing the genomes of 1000 Actinobacteria strains.</title>
        <authorList>
            <person name="Klenk H.-P."/>
        </authorList>
    </citation>
    <scope>NUCLEOTIDE SEQUENCE [LARGE SCALE GENOMIC DNA]</scope>
    <source>
        <strain evidence="5 6">DSM 45165</strain>
    </source>
</reference>
<dbReference type="AlphaFoldDB" id="A0A2N3WD81"/>
<evidence type="ECO:0000256" key="3">
    <source>
        <dbReference type="ARBA" id="ARBA00022490"/>
    </source>
</evidence>
<dbReference type="RefSeq" id="WP_101435811.1">
    <property type="nucleotide sequence ID" value="NZ_PJMY01000003.1"/>
</dbReference>
<evidence type="ECO:0000313" key="6">
    <source>
        <dbReference type="Proteomes" id="UP000233750"/>
    </source>
</evidence>
<dbReference type="Proteomes" id="UP000233750">
    <property type="component" value="Unassembled WGS sequence"/>
</dbReference>
<organism evidence="5 6">
    <name type="scientific">Amycolatopsis echigonensis</name>
    <dbReference type="NCBI Taxonomy" id="2576905"/>
    <lineage>
        <taxon>Bacteria</taxon>
        <taxon>Bacillati</taxon>
        <taxon>Actinomycetota</taxon>
        <taxon>Actinomycetes</taxon>
        <taxon>Pseudonocardiales</taxon>
        <taxon>Pseudonocardiaceae</taxon>
        <taxon>Amycolatopsis</taxon>
    </lineage>
</organism>
<proteinExistence type="inferred from homology"/>
<evidence type="ECO:0000256" key="4">
    <source>
        <dbReference type="ARBA" id="ARBA00023186"/>
    </source>
</evidence>
<name>A0A2N3WD81_9PSEU</name>
<comment type="subcellular location">
    <subcellularLocation>
        <location evidence="1">Cytoplasm</location>
    </subcellularLocation>
</comment>
<sequence length="246" mass="26781">MTIIDRPLRMPRPVFLALWHAENLGRVPVVVEDTPMYLTEEGAAERAKRTRDLLAQLGETAADALRGTLKLLASARQEVYGWTDFGTHQEDNGAILVAATKPDAVRLITDAEFVQLDPVSPDELAACLVMAMPECPPAAVRAMRVSREYYDGGGGADPLAEEGGDADELRYLMRAPRDAVHQLHAAVRDGRGERRYSSPLSVIDLSGRGRVLSFQSTSDGEAQISVYPGNRASLIDAVNRTLTGLR</sequence>
<accession>A0A2N3WD81</accession>
<gene>
    <name evidence="5" type="ORF">ATK30_2617</name>
</gene>
<evidence type="ECO:0000313" key="5">
    <source>
        <dbReference type="EMBL" id="PKV91830.1"/>
    </source>
</evidence>
<keyword evidence="3" id="KW-0963">Cytoplasm</keyword>
<evidence type="ECO:0000256" key="2">
    <source>
        <dbReference type="ARBA" id="ARBA00006411"/>
    </source>
</evidence>